<feature type="domain" description="Alcohol dehydrogenase iron-type/glycerol dehydrogenase GldA" evidence="2">
    <location>
        <begin position="7"/>
        <end position="174"/>
    </location>
</feature>
<dbReference type="InterPro" id="IPR056798">
    <property type="entry name" value="ADH_Fe_C"/>
</dbReference>
<dbReference type="Pfam" id="PF25137">
    <property type="entry name" value="ADH_Fe_C"/>
    <property type="match status" value="1"/>
</dbReference>
<dbReference type="OrthoDB" id="9804734at2"/>
<dbReference type="Proteomes" id="UP000002016">
    <property type="component" value="Chromosome"/>
</dbReference>
<dbReference type="AlphaFoldDB" id="A8F4H6"/>
<dbReference type="CDD" id="cd08181">
    <property type="entry name" value="PPD-like"/>
    <property type="match status" value="1"/>
</dbReference>
<dbReference type="PANTHER" id="PTHR11496:SF104">
    <property type="entry name" value="3-DEOXY-ALPHA-D-MANNO-OCTULOSONATE 8-OXIDASE"/>
    <property type="match status" value="1"/>
</dbReference>
<dbReference type="STRING" id="416591.Tlet_0493"/>
<dbReference type="InterPro" id="IPR039697">
    <property type="entry name" value="Alcohol_dehydrogenase_Fe"/>
</dbReference>
<protein>
    <submittedName>
        <fullName evidence="4">Iron-containing alcohol dehydrogenase</fullName>
    </submittedName>
</protein>
<dbReference type="GO" id="GO:0004022">
    <property type="term" value="F:alcohol dehydrogenase (NAD+) activity"/>
    <property type="evidence" value="ECO:0007669"/>
    <property type="project" value="TreeGrafter"/>
</dbReference>
<dbReference type="SUPFAM" id="SSF56796">
    <property type="entry name" value="Dehydroquinate synthase-like"/>
    <property type="match status" value="1"/>
</dbReference>
<feature type="domain" description="Fe-containing alcohol dehydrogenase-like C-terminal" evidence="3">
    <location>
        <begin position="187"/>
        <end position="307"/>
    </location>
</feature>
<reference evidence="4 5" key="2">
    <citation type="journal article" date="2009" name="Proc. Natl. Acad. Sci. U.S.A.">
        <title>On the chimeric nature, thermophilic origin, and phylogenetic placement of the Thermotogales.</title>
        <authorList>
            <person name="Zhaxybayeva O."/>
            <person name="Swithers K.S."/>
            <person name="Lapierre P."/>
            <person name="Fournier G.P."/>
            <person name="Bickhart D.M."/>
            <person name="DeBoy R.T."/>
            <person name="Nelson K.E."/>
            <person name="Nesbo C.L."/>
            <person name="Doolittle W.F."/>
            <person name="Gogarten J.P."/>
            <person name="Noll K.M."/>
        </authorList>
    </citation>
    <scope>NUCLEOTIDE SEQUENCE [LARGE SCALE GENOMIC DNA]</scope>
    <source>
        <strain evidence="5">ATCC BAA-301 / DSM 14385 / NBRC 107922 / TMO</strain>
    </source>
</reference>
<dbReference type="eggNOG" id="COG1454">
    <property type="taxonomic scope" value="Bacteria"/>
</dbReference>
<dbReference type="PANTHER" id="PTHR11496">
    <property type="entry name" value="ALCOHOL DEHYDROGENASE"/>
    <property type="match status" value="1"/>
</dbReference>
<evidence type="ECO:0000259" key="2">
    <source>
        <dbReference type="Pfam" id="PF00465"/>
    </source>
</evidence>
<keyword evidence="1" id="KW-0560">Oxidoreductase</keyword>
<dbReference type="EMBL" id="CP000812">
    <property type="protein sequence ID" value="ABV33060.1"/>
    <property type="molecule type" value="Genomic_DNA"/>
</dbReference>
<dbReference type="RefSeq" id="WP_012002541.1">
    <property type="nucleotide sequence ID" value="NC_009828.1"/>
</dbReference>
<dbReference type="InterPro" id="IPR001670">
    <property type="entry name" value="ADH_Fe/GldA"/>
</dbReference>
<dbReference type="Gene3D" id="1.20.1090.10">
    <property type="entry name" value="Dehydroquinate synthase-like - alpha domain"/>
    <property type="match status" value="1"/>
</dbReference>
<proteinExistence type="predicted"/>
<evidence type="ECO:0000256" key="1">
    <source>
        <dbReference type="ARBA" id="ARBA00023002"/>
    </source>
</evidence>
<keyword evidence="5" id="KW-1185">Reference proteome</keyword>
<dbReference type="Gene3D" id="3.40.50.1970">
    <property type="match status" value="1"/>
</dbReference>
<gene>
    <name evidence="4" type="ordered locus">Tlet_0493</name>
</gene>
<dbReference type="Pfam" id="PF00465">
    <property type="entry name" value="Fe-ADH"/>
    <property type="match status" value="1"/>
</dbReference>
<dbReference type="HOGENOM" id="CLU_007207_0_0_0"/>
<sequence>MWQYFMPTKVIFSKNVLEKNIDLFKNFGSKALIITGKHSSKKNGSLQDLEKSLQSAGVYYEIYDKIEENPTYSLIREAVYSLRDRNFDFIIGLGGGSPLDSAKAIAVLLKNKDMNVEDLYNASKYEQSLPICAIPTTSGTGSEVTQYSVLTDDSGYKKGFAHLSIFPALALIDPIYTISMNASLTRSTGLDALCHAVEGFVSKRATPVSDLYAVRAMELIKENLPKALENPEDLGARENMACASCLAGMVISQTSTTLAHVLGYPLSTFKGIRHGDATALFLDSIVNQAEKEIPEKIATIKKIFTDIGEFIASVGLKVSVQITDEELESWVNRAKQAAHNQWTRGIFDEKLLRHLYERVKKD</sequence>
<evidence type="ECO:0000313" key="5">
    <source>
        <dbReference type="Proteomes" id="UP000002016"/>
    </source>
</evidence>
<dbReference type="GO" id="GO:0046872">
    <property type="term" value="F:metal ion binding"/>
    <property type="evidence" value="ECO:0007669"/>
    <property type="project" value="InterPro"/>
</dbReference>
<dbReference type="KEGG" id="tle:Tlet_0493"/>
<name>A8F4H6_PSELT</name>
<organism evidence="4 5">
    <name type="scientific">Pseudothermotoga lettingae (strain ATCC BAA-301 / DSM 14385 / NBRC 107922 / TMO)</name>
    <name type="common">Thermotoga lettingae</name>
    <dbReference type="NCBI Taxonomy" id="416591"/>
    <lineage>
        <taxon>Bacteria</taxon>
        <taxon>Thermotogati</taxon>
        <taxon>Thermotogota</taxon>
        <taxon>Thermotogae</taxon>
        <taxon>Thermotogales</taxon>
        <taxon>Thermotogaceae</taxon>
        <taxon>Pseudothermotoga</taxon>
    </lineage>
</organism>
<accession>A8F4H6</accession>
<evidence type="ECO:0000259" key="3">
    <source>
        <dbReference type="Pfam" id="PF25137"/>
    </source>
</evidence>
<dbReference type="FunFam" id="3.40.50.1970:FF:000003">
    <property type="entry name" value="Alcohol dehydrogenase, iron-containing"/>
    <property type="match status" value="1"/>
</dbReference>
<evidence type="ECO:0000313" key="4">
    <source>
        <dbReference type="EMBL" id="ABV33060.1"/>
    </source>
</evidence>
<reference evidence="4 5" key="1">
    <citation type="submission" date="2007-08" db="EMBL/GenBank/DDBJ databases">
        <title>Complete sequence of Thermotoga lettingae TMO.</title>
        <authorList>
            <consortium name="US DOE Joint Genome Institute"/>
            <person name="Copeland A."/>
            <person name="Lucas S."/>
            <person name="Lapidus A."/>
            <person name="Barry K."/>
            <person name="Glavina del Rio T."/>
            <person name="Dalin E."/>
            <person name="Tice H."/>
            <person name="Pitluck S."/>
            <person name="Foster B."/>
            <person name="Bruce D."/>
            <person name="Schmutz J."/>
            <person name="Larimer F."/>
            <person name="Land M."/>
            <person name="Hauser L."/>
            <person name="Kyrpides N."/>
            <person name="Mikhailova N."/>
            <person name="Nelson K."/>
            <person name="Gogarten J.P."/>
            <person name="Noll K."/>
            <person name="Richardson P."/>
        </authorList>
    </citation>
    <scope>NUCLEOTIDE SEQUENCE [LARGE SCALE GENOMIC DNA]</scope>
    <source>
        <strain evidence="5">ATCC BAA-301 / DSM 14385 / NBRC 107922 / TMO</strain>
    </source>
</reference>